<dbReference type="InterPro" id="IPR000719">
    <property type="entry name" value="Prot_kinase_dom"/>
</dbReference>
<organism evidence="3 4">
    <name type="scientific">Cryptococcus neoformans Tu259-1</name>
    <dbReference type="NCBI Taxonomy" id="1230072"/>
    <lineage>
        <taxon>Eukaryota</taxon>
        <taxon>Fungi</taxon>
        <taxon>Dikarya</taxon>
        <taxon>Basidiomycota</taxon>
        <taxon>Agaricomycotina</taxon>
        <taxon>Tremellomycetes</taxon>
        <taxon>Tremellales</taxon>
        <taxon>Cryptococcaceae</taxon>
        <taxon>Cryptococcus</taxon>
        <taxon>Cryptococcus neoformans species complex</taxon>
    </lineage>
</organism>
<dbReference type="InterPro" id="IPR051177">
    <property type="entry name" value="CIK-Related_Protein"/>
</dbReference>
<evidence type="ECO:0000313" key="4">
    <source>
        <dbReference type="Proteomes" id="UP000199727"/>
    </source>
</evidence>
<dbReference type="Gene3D" id="1.10.510.10">
    <property type="entry name" value="Transferase(Phosphotransferase) domain 1"/>
    <property type="match status" value="1"/>
</dbReference>
<feature type="compositionally biased region" description="Low complexity" evidence="1">
    <location>
        <begin position="812"/>
        <end position="824"/>
    </location>
</feature>
<evidence type="ECO:0000259" key="2">
    <source>
        <dbReference type="PROSITE" id="PS50011"/>
    </source>
</evidence>
<feature type="compositionally biased region" description="Polar residues" evidence="1">
    <location>
        <begin position="872"/>
        <end position="884"/>
    </location>
</feature>
<evidence type="ECO:0000313" key="3">
    <source>
        <dbReference type="EMBL" id="OXG15824.1"/>
    </source>
</evidence>
<feature type="compositionally biased region" description="Low complexity" evidence="1">
    <location>
        <begin position="706"/>
        <end position="716"/>
    </location>
</feature>
<dbReference type="Gene3D" id="1.25.10.10">
    <property type="entry name" value="Leucine-rich Repeat Variant"/>
    <property type="match status" value="1"/>
</dbReference>
<dbReference type="PANTHER" id="PTHR12984">
    <property type="entry name" value="SCY1-RELATED S/T PROTEIN KINASE-LIKE"/>
    <property type="match status" value="1"/>
</dbReference>
<dbReference type="Proteomes" id="UP000199727">
    <property type="component" value="Unassembled WGS sequence"/>
</dbReference>
<proteinExistence type="predicted"/>
<feature type="region of interest" description="Disordered" evidence="1">
    <location>
        <begin position="704"/>
        <end position="761"/>
    </location>
</feature>
<dbReference type="EMBL" id="AMKT01000069">
    <property type="protein sequence ID" value="OXG15824.1"/>
    <property type="molecule type" value="Genomic_DNA"/>
</dbReference>
<dbReference type="OrthoDB" id="447103at2759"/>
<dbReference type="InterPro" id="IPR011009">
    <property type="entry name" value="Kinase-like_dom_sf"/>
</dbReference>
<accession>A0A854Q942</accession>
<dbReference type="SUPFAM" id="SSF56112">
    <property type="entry name" value="Protein kinase-like (PK-like)"/>
    <property type="match status" value="1"/>
</dbReference>
<reference evidence="3 4" key="1">
    <citation type="submission" date="2017-06" db="EMBL/GenBank/DDBJ databases">
        <title>Global population genomics of the pathogenic fungus Cryptococcus neoformans var. grubii.</title>
        <authorList>
            <person name="Cuomo C."/>
            <person name="Litvintseva A."/>
            <person name="Chen Y."/>
            <person name="Young S."/>
            <person name="Zeng Q."/>
            <person name="Chapman S."/>
            <person name="Gujja S."/>
            <person name="Saif S."/>
            <person name="Birren B."/>
        </authorList>
    </citation>
    <scope>NUCLEOTIDE SEQUENCE [LARGE SCALE GENOMIC DNA]</scope>
    <source>
        <strain evidence="3 4">Tu259-1</strain>
    </source>
</reference>
<evidence type="ECO:0000256" key="1">
    <source>
        <dbReference type="SAM" id="MobiDB-lite"/>
    </source>
</evidence>
<dbReference type="GO" id="GO:0006409">
    <property type="term" value="P:tRNA export from nucleus"/>
    <property type="evidence" value="ECO:0007669"/>
    <property type="project" value="TreeGrafter"/>
</dbReference>
<sequence length="933" mass="100056">MNYLKSITTSVLQSTGVTFPFSVGERIPGLDSHSSIWEIREGVKRDDGTPLTLFIYDSTLPPFQPGSRDRKVLFQLAKNALKKLRTIRHPDIIRYIDSVETETHIYIATERVRPLEGVLRDWETGGALASGAGRAKGKENWIGWGVRSVSSALAFLNSPPLSQHHSYLIPTSIFVTPSLEWRLAGFELLTGKDDAGGILWGLGGVAPGDIGERCAPEVRKGGWSALRETDPAQHDTYLLAVLLFTLYNPHSPLPPLSSQPTPSSSGTLPKVLFPLWKRMLNPNPRTRLTTISFTDEAEKAGFWASNPFVSLVKGLDNFELQSESDKLSLLRIIKEATTQAGTLPGPFTTYKILPSLLHSLSLPTAPSSAMLPLVLELSKLVPSSDYPKMVLDPVVRLYTSPDRGTRMALLEGLNEYVDKLDNKTVTEKIWPNLITGFADTVPVIREATIKAVYPLASKLSDRILNNDLLRVLAKMQMDTEPSIRTNTCILLGRLAPILGHNTKKKVLVPAFARSLKDPFVHARVAGLMALMASVECFDREDLAGKVVPNMSFTLVDKEKLVRDQAFKAMNMFVSKLTDMVKDMPETALPSDQISSQGPVTTTSASISSNQGGAVNSAAGAAGALAGWAISSLGKQLKTSEAHSSMNSSGMPAGFGASAPTIKFNTASSSPAVPASSRVSEEIFRPVSASPSLKSVSPQPRAVNAFGRTTTNSSLSGTSGGMKLAGAKKAPGKSLADQLAGEWEEEDGGNAWGTDDLIDVNADDDDWSAFESAPVPEVVVPPPQPYYVSAPKPKPSSSNITTSAALRSKPTLSPAISSTSSIPTHAPEPVKPASSTSTPLIPSSPALSTISGAKSPVLSSQVNTTDTERGQMDSASASERSSPQLSVKAGNGTGTLQPNLANMSKEEKEKEMARRREERKAKIAAMKEQKKSKA</sequence>
<feature type="compositionally biased region" description="Low complexity" evidence="1">
    <location>
        <begin position="831"/>
        <end position="850"/>
    </location>
</feature>
<feature type="domain" description="Protein kinase" evidence="2">
    <location>
        <begin position="22"/>
        <end position="309"/>
    </location>
</feature>
<dbReference type="InterPro" id="IPR016024">
    <property type="entry name" value="ARM-type_fold"/>
</dbReference>
<dbReference type="GO" id="GO:0005524">
    <property type="term" value="F:ATP binding"/>
    <property type="evidence" value="ECO:0007669"/>
    <property type="project" value="InterPro"/>
</dbReference>
<dbReference type="PROSITE" id="PS50011">
    <property type="entry name" value="PROTEIN_KINASE_DOM"/>
    <property type="match status" value="1"/>
</dbReference>
<feature type="region of interest" description="Disordered" evidence="1">
    <location>
        <begin position="785"/>
        <end position="933"/>
    </location>
</feature>
<name>A0A854Q942_CRYNE</name>
<feature type="compositionally biased region" description="Polar residues" evidence="1">
    <location>
        <begin position="794"/>
        <end position="804"/>
    </location>
</feature>
<protein>
    <submittedName>
        <fullName evidence="3">SCY1-like</fullName>
    </submittedName>
</protein>
<dbReference type="GO" id="GO:0005737">
    <property type="term" value="C:cytoplasm"/>
    <property type="evidence" value="ECO:0007669"/>
    <property type="project" value="TreeGrafter"/>
</dbReference>
<dbReference type="Gene3D" id="3.30.200.20">
    <property type="entry name" value="Phosphorylase Kinase, domain 1"/>
    <property type="match status" value="1"/>
</dbReference>
<dbReference type="SUPFAM" id="SSF48371">
    <property type="entry name" value="ARM repeat"/>
    <property type="match status" value="1"/>
</dbReference>
<feature type="compositionally biased region" description="Basic and acidic residues" evidence="1">
    <location>
        <begin position="903"/>
        <end position="933"/>
    </location>
</feature>
<gene>
    <name evidence="3" type="ORF">C361_05265</name>
</gene>
<dbReference type="GO" id="GO:0004672">
    <property type="term" value="F:protein kinase activity"/>
    <property type="evidence" value="ECO:0007669"/>
    <property type="project" value="InterPro"/>
</dbReference>
<dbReference type="InterPro" id="IPR011989">
    <property type="entry name" value="ARM-like"/>
</dbReference>
<comment type="caution">
    <text evidence="3">The sequence shown here is derived from an EMBL/GenBank/DDBJ whole genome shotgun (WGS) entry which is preliminary data.</text>
</comment>
<dbReference type="PANTHER" id="PTHR12984:SF3">
    <property type="entry name" value="N-TERMINAL KINASE-LIKE PROTEIN"/>
    <property type="match status" value="1"/>
</dbReference>
<dbReference type="AlphaFoldDB" id="A0A854Q942"/>